<evidence type="ECO:0000256" key="1">
    <source>
        <dbReference type="ARBA" id="ARBA00022729"/>
    </source>
</evidence>
<keyword evidence="2" id="KW-0677">Repeat</keyword>
<protein>
    <recommendedName>
        <fullName evidence="6">Sushi domain-containing protein</fullName>
    </recommendedName>
</protein>
<keyword evidence="4" id="KW-0768">Sushi</keyword>
<dbReference type="CDD" id="cd00033">
    <property type="entry name" value="CCP"/>
    <property type="match status" value="2"/>
</dbReference>
<evidence type="ECO:0000256" key="2">
    <source>
        <dbReference type="ARBA" id="ARBA00022737"/>
    </source>
</evidence>
<dbReference type="AlphaFoldDB" id="A0AAV2B1T1"/>
<dbReference type="PROSITE" id="PS50923">
    <property type="entry name" value="SUSHI"/>
    <property type="match status" value="2"/>
</dbReference>
<keyword evidence="3" id="KW-1015">Disulfide bond</keyword>
<dbReference type="Proteomes" id="UP001497382">
    <property type="component" value="Unassembled WGS sequence"/>
</dbReference>
<feature type="domain" description="Sushi" evidence="6">
    <location>
        <begin position="287"/>
        <end position="354"/>
    </location>
</feature>
<evidence type="ECO:0000259" key="6">
    <source>
        <dbReference type="PROSITE" id="PS50923"/>
    </source>
</evidence>
<reference evidence="7 8" key="1">
    <citation type="submission" date="2024-04" db="EMBL/GenBank/DDBJ databases">
        <authorList>
            <person name="Rising A."/>
            <person name="Reimegard J."/>
            <person name="Sonavane S."/>
            <person name="Akerstrom W."/>
            <person name="Nylinder S."/>
            <person name="Hedman E."/>
            <person name="Kallberg Y."/>
        </authorList>
    </citation>
    <scope>NUCLEOTIDE SEQUENCE [LARGE SCALE GENOMIC DNA]</scope>
</reference>
<accession>A0AAV2B1T1</accession>
<evidence type="ECO:0000256" key="3">
    <source>
        <dbReference type="ARBA" id="ARBA00023157"/>
    </source>
</evidence>
<dbReference type="InterPro" id="IPR035976">
    <property type="entry name" value="Sushi/SCR/CCP_sf"/>
</dbReference>
<dbReference type="Gene3D" id="2.10.70.10">
    <property type="entry name" value="Complement Module, domain 1"/>
    <property type="match status" value="2"/>
</dbReference>
<dbReference type="InterPro" id="IPR051277">
    <property type="entry name" value="SEZ6_CSMD_C4BPB_Regulators"/>
</dbReference>
<evidence type="ECO:0000313" key="8">
    <source>
        <dbReference type="Proteomes" id="UP001497382"/>
    </source>
</evidence>
<dbReference type="PANTHER" id="PTHR45656:SF4">
    <property type="entry name" value="PROTEIN CBR-CLEC-78"/>
    <property type="match status" value="1"/>
</dbReference>
<feature type="signal peptide" evidence="5">
    <location>
        <begin position="1"/>
        <end position="28"/>
    </location>
</feature>
<sequence>MLDKYSMYFPVPLVAVCIILMQQSYCEAASCPPPDFPEGGKYVPELAQYEVGMQIRYYCTHGYVMFFKRNAWFPAPILVTCQLNGEWSERSPVCDILTKLRYLEPPSEAESRELILFDRNMNTCFEPQNDSEEILQFSLDGEFSPFAASICFTKGRGIIKVIFSPTKNITYDTSTANVTCIYYYVDDYQSKTKNITIEVSSETNSSLSLCEMSVFTKDDNWCMHPLQTNSIPNGQLEVSHIKAVLHCKEGFKEKDGREVYATCENNTWSYLSLECVEDKSEMDHKILACPPPDFPEGGRYEPEKVKYEVGQKITYSCTNSGLFFADGKILINSHIESACELNGKWSQTTPFCDPPTKLNNPIAAVARGVVDYGVIDGDVNTCYYLNASQMVMAFSLDYTMLVYLGTICFRDGRATVKMTMHGNKEYKYNLESVDKSITTCKPRFFHGKTDFIVVEVSSNPSSIRLCEFTIYALDDKWCEVPPEAVSNGQLEVGRSKAVLHCNKGFREKEGREVYATCENKTWSYLSLQCTDTEDTPQKYYNTPELEEYVPYINLITETAIQHSPSLLAATPQIYPDRKTQLYSMKKSKTTCGIRIPSCQIFKVRKWMI</sequence>
<proteinExistence type="predicted"/>
<name>A0AAV2B1T1_9ARAC</name>
<dbReference type="InterPro" id="IPR000436">
    <property type="entry name" value="Sushi_SCR_CCP_dom"/>
</dbReference>
<dbReference type="SMART" id="SM00032">
    <property type="entry name" value="CCP"/>
    <property type="match status" value="4"/>
</dbReference>
<evidence type="ECO:0000256" key="5">
    <source>
        <dbReference type="SAM" id="SignalP"/>
    </source>
</evidence>
<feature type="domain" description="Sushi" evidence="6">
    <location>
        <begin position="29"/>
        <end position="96"/>
    </location>
</feature>
<organism evidence="7 8">
    <name type="scientific">Larinioides sclopetarius</name>
    <dbReference type="NCBI Taxonomy" id="280406"/>
    <lineage>
        <taxon>Eukaryota</taxon>
        <taxon>Metazoa</taxon>
        <taxon>Ecdysozoa</taxon>
        <taxon>Arthropoda</taxon>
        <taxon>Chelicerata</taxon>
        <taxon>Arachnida</taxon>
        <taxon>Araneae</taxon>
        <taxon>Araneomorphae</taxon>
        <taxon>Entelegynae</taxon>
        <taxon>Araneoidea</taxon>
        <taxon>Araneidae</taxon>
        <taxon>Larinioides</taxon>
    </lineage>
</organism>
<dbReference type="EMBL" id="CAXIEN010000255">
    <property type="protein sequence ID" value="CAL1289865.1"/>
    <property type="molecule type" value="Genomic_DNA"/>
</dbReference>
<evidence type="ECO:0000256" key="4">
    <source>
        <dbReference type="PROSITE-ProRule" id="PRU00302"/>
    </source>
</evidence>
<comment type="caution">
    <text evidence="7">The sequence shown here is derived from an EMBL/GenBank/DDBJ whole genome shotgun (WGS) entry which is preliminary data.</text>
</comment>
<keyword evidence="8" id="KW-1185">Reference proteome</keyword>
<evidence type="ECO:0000313" key="7">
    <source>
        <dbReference type="EMBL" id="CAL1289865.1"/>
    </source>
</evidence>
<feature type="chain" id="PRO_5043740898" description="Sushi domain-containing protein" evidence="5">
    <location>
        <begin position="29"/>
        <end position="608"/>
    </location>
</feature>
<dbReference type="SUPFAM" id="SSF57535">
    <property type="entry name" value="Complement control module/SCR domain"/>
    <property type="match status" value="2"/>
</dbReference>
<dbReference type="PANTHER" id="PTHR45656">
    <property type="entry name" value="PROTEIN CBR-CLEC-78"/>
    <property type="match status" value="1"/>
</dbReference>
<keyword evidence="1 5" id="KW-0732">Signal</keyword>
<dbReference type="Pfam" id="PF00084">
    <property type="entry name" value="Sushi"/>
    <property type="match status" value="2"/>
</dbReference>
<gene>
    <name evidence="7" type="ORF">LARSCL_LOCUS16163</name>
</gene>
<comment type="caution">
    <text evidence="4">Lacks conserved residue(s) required for the propagation of feature annotation.</text>
</comment>